<accession>A0A9P0KLB4</accession>
<dbReference type="AlphaFoldDB" id="A0A9P0KLB4"/>
<keyword evidence="2" id="KW-1185">Reference proteome</keyword>
<dbReference type="Proteomes" id="UP001152888">
    <property type="component" value="Unassembled WGS sequence"/>
</dbReference>
<sequence>MWLSPTFDPVFCLILVRIPGEAVMQERADCGCERF</sequence>
<name>A0A9P0KLB4_ACAOB</name>
<organism evidence="1 2">
    <name type="scientific">Acanthoscelides obtectus</name>
    <name type="common">Bean weevil</name>
    <name type="synonym">Bruchus obtectus</name>
    <dbReference type="NCBI Taxonomy" id="200917"/>
    <lineage>
        <taxon>Eukaryota</taxon>
        <taxon>Metazoa</taxon>
        <taxon>Ecdysozoa</taxon>
        <taxon>Arthropoda</taxon>
        <taxon>Hexapoda</taxon>
        <taxon>Insecta</taxon>
        <taxon>Pterygota</taxon>
        <taxon>Neoptera</taxon>
        <taxon>Endopterygota</taxon>
        <taxon>Coleoptera</taxon>
        <taxon>Polyphaga</taxon>
        <taxon>Cucujiformia</taxon>
        <taxon>Chrysomeloidea</taxon>
        <taxon>Chrysomelidae</taxon>
        <taxon>Bruchinae</taxon>
        <taxon>Bruchini</taxon>
        <taxon>Acanthoscelides</taxon>
    </lineage>
</organism>
<proteinExistence type="predicted"/>
<protein>
    <submittedName>
        <fullName evidence="1">Uncharacterized protein</fullName>
    </submittedName>
</protein>
<evidence type="ECO:0000313" key="2">
    <source>
        <dbReference type="Proteomes" id="UP001152888"/>
    </source>
</evidence>
<dbReference type="EMBL" id="CAKOFQ010006850">
    <property type="protein sequence ID" value="CAH1976637.1"/>
    <property type="molecule type" value="Genomic_DNA"/>
</dbReference>
<comment type="caution">
    <text evidence="1">The sequence shown here is derived from an EMBL/GenBank/DDBJ whole genome shotgun (WGS) entry which is preliminary data.</text>
</comment>
<reference evidence="1" key="1">
    <citation type="submission" date="2022-03" db="EMBL/GenBank/DDBJ databases">
        <authorList>
            <person name="Sayadi A."/>
        </authorList>
    </citation>
    <scope>NUCLEOTIDE SEQUENCE</scope>
</reference>
<evidence type="ECO:0000313" key="1">
    <source>
        <dbReference type="EMBL" id="CAH1976637.1"/>
    </source>
</evidence>
<gene>
    <name evidence="1" type="ORF">ACAOBT_LOCUS12239</name>
</gene>